<protein>
    <submittedName>
        <fullName evidence="2">Uncharacterized protein</fullName>
    </submittedName>
</protein>
<comment type="caution">
    <text evidence="2">The sequence shown here is derived from an EMBL/GenBank/DDBJ whole genome shotgun (WGS) entry which is preliminary data.</text>
</comment>
<proteinExistence type="predicted"/>
<reference evidence="2" key="1">
    <citation type="submission" date="2021-02" db="EMBL/GenBank/DDBJ databases">
        <title>Psilocybe cubensis genome.</title>
        <authorList>
            <person name="Mckernan K.J."/>
            <person name="Crawford S."/>
            <person name="Trippe A."/>
            <person name="Kane L.T."/>
            <person name="Mclaughlin S."/>
        </authorList>
    </citation>
    <scope>NUCLEOTIDE SEQUENCE [LARGE SCALE GENOMIC DNA]</scope>
    <source>
        <strain evidence="2">MGC-MH-2018</strain>
    </source>
</reference>
<accession>A0A8H7XYT3</accession>
<feature type="compositionally biased region" description="Low complexity" evidence="1">
    <location>
        <begin position="101"/>
        <end position="113"/>
    </location>
</feature>
<feature type="region of interest" description="Disordered" evidence="1">
    <location>
        <begin position="331"/>
        <end position="353"/>
    </location>
</feature>
<dbReference type="OrthoDB" id="514070at2759"/>
<evidence type="ECO:0000256" key="1">
    <source>
        <dbReference type="SAM" id="MobiDB-lite"/>
    </source>
</evidence>
<gene>
    <name evidence="2" type="ORF">JR316_005873</name>
</gene>
<organism evidence="2">
    <name type="scientific">Psilocybe cubensis</name>
    <name type="common">Psychedelic mushroom</name>
    <name type="synonym">Stropharia cubensis</name>
    <dbReference type="NCBI Taxonomy" id="181762"/>
    <lineage>
        <taxon>Eukaryota</taxon>
        <taxon>Fungi</taxon>
        <taxon>Dikarya</taxon>
        <taxon>Basidiomycota</taxon>
        <taxon>Agaricomycotina</taxon>
        <taxon>Agaricomycetes</taxon>
        <taxon>Agaricomycetidae</taxon>
        <taxon>Agaricales</taxon>
        <taxon>Agaricineae</taxon>
        <taxon>Strophariaceae</taxon>
        <taxon>Psilocybe</taxon>
    </lineage>
</organism>
<name>A0A8H7XYT3_PSICU</name>
<sequence>MDSNQPNAKIPLPAFLKLLTSNNVPIPKAMAIAGKVYKQYNTHSTLSQLNDFKLKAAGLDSQEERKIVMNVLRKEGYISAPKSLPKIQLSPAAEASGSHLSSSKTSPSCRPSTVSRMSTPTKRKRKRPEEINEFLPNGPEDETEPPAGLSFNEVMDEENLKGKSAIINRAPVMMSWAMVVAERLHFSREEALSIASVYTELNAVSKGVSLGIYAKDNEKGKEASKSDSQPYVDLMGRRPLYRTQAGHWRALSNGSPVAPGTAFSYISRSFRQTTPFIIGAMKMLADSYAPEELNARAWSLYAEFRPEVNEWGKRSEVQCMKILHLRKERPMESNRSALQTEKPAVSDDLSHSKPHVQKKIKRLTWEEYEASLDQDVIYDDVNLDFPSISKKKCENV</sequence>
<feature type="region of interest" description="Disordered" evidence="1">
    <location>
        <begin position="89"/>
        <end position="149"/>
    </location>
</feature>
<evidence type="ECO:0000313" key="2">
    <source>
        <dbReference type="EMBL" id="KAG5169317.1"/>
    </source>
</evidence>
<dbReference type="EMBL" id="JAFIQS010000005">
    <property type="protein sequence ID" value="KAG5169317.1"/>
    <property type="molecule type" value="Genomic_DNA"/>
</dbReference>
<dbReference type="AlphaFoldDB" id="A0A8H7XYT3"/>